<protein>
    <recommendedName>
        <fullName evidence="6">AFG1-like ATPase</fullName>
    </recommendedName>
</protein>
<dbReference type="AlphaFoldDB" id="A0A976FGF4"/>
<dbReference type="Proteomes" id="UP000294530">
    <property type="component" value="Unassembled WGS sequence"/>
</dbReference>
<keyword evidence="2" id="KW-0547">Nucleotide-binding</keyword>
<dbReference type="KEGG" id="blac:94346503"/>
<name>A0A976FGF4_BRELC</name>
<reference evidence="4 5" key="1">
    <citation type="journal article" date="2021" name="Genome Biol.">
        <title>AFLAP: assembly-free linkage analysis pipeline using k-mers from genome sequencing data.</title>
        <authorList>
            <person name="Fletcher K."/>
            <person name="Zhang L."/>
            <person name="Gil J."/>
            <person name="Han R."/>
            <person name="Cavanaugh K."/>
            <person name="Michelmore R."/>
        </authorList>
    </citation>
    <scope>NUCLEOTIDE SEQUENCE [LARGE SCALE GENOMIC DNA]</scope>
    <source>
        <strain evidence="4 5">SF5</strain>
    </source>
</reference>
<sequence length="463" mass="52982">MHRLGRETLFRQVCVSRSARWTSIANASTLSSPHTLYTIYQQRVHDGIMTYDPIQLHAVHQFDALYDAIVQYNGGTNVTTKPKKTSWWPQRIQQHFNTIPRLNQTPKGLYLYGGVGCGKTYLMDMFYDHVPVQSKRRVHFHAFMLEVHHQMHVLRQQGLHDDAIPRIADHLLQTSWLLCFDEFQVTDVADALILRRLFTALLARGVVMVATSNRPPHDLYKNGLQREVFQTFLDLLTERCTVVSLEASKTDYRVVQSVVHTEKVYEWPSTPYTQAAFEHAFQARCDGEEIIETFVTTHGRSVRIPEAATNARVCRFSFQDLCEKPLGAADYLAIAEKFSTVFVRTIPRLSAENLNPVRRLITFVDCMYDRGVRLHCLASESPERLVKDYGPMKTHVDEVFAFDRTVSRLLEMGSEAYLLAHTKRQQKLCGDSYRPSNLDVNVIESAADESTHKEEAGVASICQ</sequence>
<comment type="caution">
    <text evidence="4">The sequence shown here is derived from an EMBL/GenBank/DDBJ whole genome shotgun (WGS) entry which is preliminary data.</text>
</comment>
<dbReference type="PANTHER" id="PTHR12169">
    <property type="entry name" value="ATPASE N2B"/>
    <property type="match status" value="1"/>
</dbReference>
<evidence type="ECO:0000256" key="3">
    <source>
        <dbReference type="ARBA" id="ARBA00022840"/>
    </source>
</evidence>
<keyword evidence="3" id="KW-0067">ATP-binding</keyword>
<organism evidence="4 5">
    <name type="scientific">Bremia lactucae</name>
    <name type="common">Lettuce downy mildew</name>
    <dbReference type="NCBI Taxonomy" id="4779"/>
    <lineage>
        <taxon>Eukaryota</taxon>
        <taxon>Sar</taxon>
        <taxon>Stramenopiles</taxon>
        <taxon>Oomycota</taxon>
        <taxon>Peronosporomycetes</taxon>
        <taxon>Peronosporales</taxon>
        <taxon>Peronosporaceae</taxon>
        <taxon>Bremia</taxon>
    </lineage>
</organism>
<accession>A0A976FGF4</accession>
<proteinExistence type="inferred from homology"/>
<dbReference type="Gene3D" id="3.40.50.300">
    <property type="entry name" value="P-loop containing nucleotide triphosphate hydrolases"/>
    <property type="match status" value="1"/>
</dbReference>
<dbReference type="EMBL" id="SHOA02000203">
    <property type="protein sequence ID" value="TDH66340.1"/>
    <property type="molecule type" value="Genomic_DNA"/>
</dbReference>
<dbReference type="InterPro" id="IPR005654">
    <property type="entry name" value="ATPase_AFG1-like"/>
</dbReference>
<dbReference type="GeneID" id="94346503"/>
<dbReference type="OrthoDB" id="548867at2759"/>
<dbReference type="GO" id="GO:0005739">
    <property type="term" value="C:mitochondrion"/>
    <property type="evidence" value="ECO:0007669"/>
    <property type="project" value="TreeGrafter"/>
</dbReference>
<gene>
    <name evidence="4" type="ORF">CCR75_002735</name>
</gene>
<dbReference type="RefSeq" id="XP_067815839.1">
    <property type="nucleotide sequence ID" value="XM_067960832.1"/>
</dbReference>
<keyword evidence="5" id="KW-1185">Reference proteome</keyword>
<dbReference type="Pfam" id="PF03969">
    <property type="entry name" value="AFG1_ATPase"/>
    <property type="match status" value="1"/>
</dbReference>
<dbReference type="NCBIfam" id="NF040713">
    <property type="entry name" value="ZapE"/>
    <property type="match status" value="1"/>
</dbReference>
<dbReference type="InterPro" id="IPR027417">
    <property type="entry name" value="P-loop_NTPase"/>
</dbReference>
<evidence type="ECO:0000313" key="4">
    <source>
        <dbReference type="EMBL" id="TDH66340.1"/>
    </source>
</evidence>
<evidence type="ECO:0000313" key="5">
    <source>
        <dbReference type="Proteomes" id="UP000294530"/>
    </source>
</evidence>
<dbReference type="GO" id="GO:0016887">
    <property type="term" value="F:ATP hydrolysis activity"/>
    <property type="evidence" value="ECO:0007669"/>
    <property type="project" value="InterPro"/>
</dbReference>
<dbReference type="SUPFAM" id="SSF52540">
    <property type="entry name" value="P-loop containing nucleoside triphosphate hydrolases"/>
    <property type="match status" value="1"/>
</dbReference>
<evidence type="ECO:0000256" key="1">
    <source>
        <dbReference type="ARBA" id="ARBA00010322"/>
    </source>
</evidence>
<evidence type="ECO:0000256" key="2">
    <source>
        <dbReference type="ARBA" id="ARBA00022741"/>
    </source>
</evidence>
<evidence type="ECO:0008006" key="6">
    <source>
        <dbReference type="Google" id="ProtNLM"/>
    </source>
</evidence>
<comment type="similarity">
    <text evidence="1">Belongs to the AFG1 ATPase family.</text>
</comment>
<dbReference type="GO" id="GO:0005524">
    <property type="term" value="F:ATP binding"/>
    <property type="evidence" value="ECO:0007669"/>
    <property type="project" value="UniProtKB-KW"/>
</dbReference>
<dbReference type="PANTHER" id="PTHR12169:SF6">
    <property type="entry name" value="AFG1-LIKE ATPASE"/>
    <property type="match status" value="1"/>
</dbReference>